<evidence type="ECO:0000313" key="2">
    <source>
        <dbReference type="Proteomes" id="UP000229757"/>
    </source>
</evidence>
<proteinExistence type="predicted"/>
<protein>
    <submittedName>
        <fullName evidence="1">Uncharacterized protein</fullName>
    </submittedName>
</protein>
<accession>A0A2K8KN06</accession>
<reference evidence="1 2" key="1">
    <citation type="journal article" date="2017" name="Environ. Microbiol.">
        <title>Genomic and physiological analyses of 'Reinekea forsetii' reveal a versatile opportunistic lifestyle during spring algae blooms.</title>
        <authorList>
            <person name="Avci B."/>
            <person name="Hahnke R.L."/>
            <person name="Chafee M."/>
            <person name="Fischer T."/>
            <person name="Gruber-Vodicka H."/>
            <person name="Tegetmeyer H.E."/>
            <person name="Harder J."/>
            <person name="Fuchs B.M."/>
            <person name="Amann R.I."/>
            <person name="Teeling H."/>
        </authorList>
    </citation>
    <scope>NUCLEOTIDE SEQUENCE [LARGE SCALE GENOMIC DNA]</scope>
    <source>
        <strain evidence="1 2">Hel1_31_D35</strain>
    </source>
</reference>
<dbReference type="Proteomes" id="UP000229757">
    <property type="component" value="Chromosome"/>
</dbReference>
<name>A0A2K8KN06_9GAMM</name>
<keyword evidence="2" id="KW-1185">Reference proteome</keyword>
<organism evidence="1 2">
    <name type="scientific">Reinekea forsetii</name>
    <dbReference type="NCBI Taxonomy" id="1336806"/>
    <lineage>
        <taxon>Bacteria</taxon>
        <taxon>Pseudomonadati</taxon>
        <taxon>Pseudomonadota</taxon>
        <taxon>Gammaproteobacteria</taxon>
        <taxon>Oceanospirillales</taxon>
        <taxon>Saccharospirillaceae</taxon>
        <taxon>Reinekea</taxon>
    </lineage>
</organism>
<gene>
    <name evidence="1" type="ORF">REIFOR_00904</name>
</gene>
<sequence>MLLNQPPLWANGALRRNKLVDVGPFFGHRVTESLALVAPGHAGLQANYYYNP</sequence>
<dbReference type="EMBL" id="CP011797">
    <property type="protein sequence ID" value="ATX76072.1"/>
    <property type="molecule type" value="Genomic_DNA"/>
</dbReference>
<dbReference type="AlphaFoldDB" id="A0A2K8KN06"/>
<dbReference type="KEGG" id="rfo:REIFOR_00904"/>
<evidence type="ECO:0000313" key="1">
    <source>
        <dbReference type="EMBL" id="ATX76072.1"/>
    </source>
</evidence>